<keyword evidence="4" id="KW-1134">Transmembrane beta strand</keyword>
<dbReference type="Gene3D" id="3.40.50.2300">
    <property type="match status" value="2"/>
</dbReference>
<dbReference type="GO" id="GO:0015562">
    <property type="term" value="F:efflux transmembrane transporter activity"/>
    <property type="evidence" value="ECO:0007669"/>
    <property type="project" value="InterPro"/>
</dbReference>
<dbReference type="RefSeq" id="WP_207861667.1">
    <property type="nucleotide sequence ID" value="NZ_JAFREP010000026.1"/>
</dbReference>
<gene>
    <name evidence="10" type="ORF">J3U88_24660</name>
</gene>
<keyword evidence="5" id="KW-0812">Transmembrane</keyword>
<keyword evidence="9" id="KW-0732">Signal</keyword>
<dbReference type="AlphaFoldDB" id="A0A8J7QDB9"/>
<keyword evidence="3" id="KW-0813">Transport</keyword>
<comment type="subcellular location">
    <subcellularLocation>
        <location evidence="1">Cell outer membrane</location>
    </subcellularLocation>
</comment>
<name>A0A8J7QDB9_9BACT</name>
<organism evidence="10 11">
    <name type="scientific">Acanthopleuribacter pedis</name>
    <dbReference type="NCBI Taxonomy" id="442870"/>
    <lineage>
        <taxon>Bacteria</taxon>
        <taxon>Pseudomonadati</taxon>
        <taxon>Acidobacteriota</taxon>
        <taxon>Holophagae</taxon>
        <taxon>Acanthopleuribacterales</taxon>
        <taxon>Acanthopleuribacteraceae</taxon>
        <taxon>Acanthopleuribacter</taxon>
    </lineage>
</organism>
<evidence type="ECO:0000256" key="6">
    <source>
        <dbReference type="ARBA" id="ARBA00023136"/>
    </source>
</evidence>
<feature type="chain" id="PRO_5035238612" evidence="9">
    <location>
        <begin position="20"/>
        <end position="800"/>
    </location>
</feature>
<dbReference type="Pfam" id="PF02321">
    <property type="entry name" value="OEP"/>
    <property type="match status" value="2"/>
</dbReference>
<dbReference type="InterPro" id="IPR051906">
    <property type="entry name" value="TolC-like"/>
</dbReference>
<dbReference type="GO" id="GO:1990281">
    <property type="term" value="C:efflux pump complex"/>
    <property type="evidence" value="ECO:0007669"/>
    <property type="project" value="TreeGrafter"/>
</dbReference>
<reference evidence="10" key="1">
    <citation type="submission" date="2021-03" db="EMBL/GenBank/DDBJ databases">
        <authorList>
            <person name="Wang G."/>
        </authorList>
    </citation>
    <scope>NUCLEOTIDE SEQUENCE</scope>
    <source>
        <strain evidence="10">KCTC 12899</strain>
    </source>
</reference>
<proteinExistence type="inferred from homology"/>
<comment type="caution">
    <text evidence="10">The sequence shown here is derived from an EMBL/GenBank/DDBJ whole genome shotgun (WGS) entry which is preliminary data.</text>
</comment>
<evidence type="ECO:0000256" key="5">
    <source>
        <dbReference type="ARBA" id="ARBA00022692"/>
    </source>
</evidence>
<dbReference type="Gene3D" id="1.20.1600.10">
    <property type="entry name" value="Outer membrane efflux proteins (OEP)"/>
    <property type="match status" value="1"/>
</dbReference>
<comment type="similarity">
    <text evidence="2">Belongs to the outer membrane factor (OMF) (TC 1.B.17) family.</text>
</comment>
<dbReference type="GO" id="GO:0009279">
    <property type="term" value="C:cell outer membrane"/>
    <property type="evidence" value="ECO:0007669"/>
    <property type="project" value="UniProtKB-SubCell"/>
</dbReference>
<evidence type="ECO:0000256" key="1">
    <source>
        <dbReference type="ARBA" id="ARBA00004442"/>
    </source>
</evidence>
<evidence type="ECO:0000256" key="4">
    <source>
        <dbReference type="ARBA" id="ARBA00022452"/>
    </source>
</evidence>
<evidence type="ECO:0000256" key="3">
    <source>
        <dbReference type="ARBA" id="ARBA00022448"/>
    </source>
</evidence>
<dbReference type="SUPFAM" id="SSF56954">
    <property type="entry name" value="Outer membrane efflux proteins (OEP)"/>
    <property type="match status" value="1"/>
</dbReference>
<evidence type="ECO:0000313" key="11">
    <source>
        <dbReference type="Proteomes" id="UP000664417"/>
    </source>
</evidence>
<feature type="signal peptide" evidence="9">
    <location>
        <begin position="1"/>
        <end position="19"/>
    </location>
</feature>
<sequence length="800" mass="87330">MIKTPLALLAVLLSGTLFGEPPGEPPRETRHRVLIAAVDADGAALAAQIRREMDVRGLLGPTTDQPNQTALFEIVVEPVPATVSPAALEKQWRQWEKRADVDALVLLGSRFAHLVTQPEQQLTKPVFSAMGGNAALLGVGYNDLGRSGKARLALAVGAPRLERDLRTFSTMVGFDKVQILVDASWTQQEPKLREAIQRTGQKLGIETQVVPVDGTDPPQLDPTQRAVYSALLPHLSRAQRQNLHLKLAAEGYAVFSGYGSEDVTAGAFAAALVSPQERTVRRLADHLEDWRSGSLPEDLPAYVAAREQPRLNGQTAAKLGLKRDERWFLQADVLHPDTLETGTPLTLNEAVSAALNHNYDVAAAEQQVIQAKAGRRIGQSALLPQIEASASWQQNDADNAQVAAGFQAEEQTNFSVQARQVLWDVTTFNQSRSAALEQDLSKAGYDATTRNVINEVAAAYLNVLSQKALHEINIENLKLTRSHLQTAQSRLSLGAAGREEVFRWEVQEAQNLSSMHDSRSAYETARNELTRLLGADDTQWIVGETNPWKNTLFYQTRWTEQLKQGVSAALQTRLTQIAAEQSPDLEQQALQRKLAGVAYDTSLKSLFMPSISLSAAYQDVLDQQFAGENGGLFGANTEGTWTVSLAASYQVFNGGRRFHQLAQNRARVREGDLLLAARRDQVATSVANNLAQVQANWRKIAPAERAAQRATQSLAIVRGKYEQGTASLLDLLEAQEQALAGSRQSALAHYAYLRALFQLQAAVNDFPILQNNPSAPAWLDPAGPDSQKTGPVNHLQGATP</sequence>
<feature type="compositionally biased region" description="Polar residues" evidence="8">
    <location>
        <begin position="786"/>
        <end position="800"/>
    </location>
</feature>
<evidence type="ECO:0000256" key="7">
    <source>
        <dbReference type="ARBA" id="ARBA00023237"/>
    </source>
</evidence>
<accession>A0A8J7QDB9</accession>
<dbReference type="Proteomes" id="UP000664417">
    <property type="component" value="Unassembled WGS sequence"/>
</dbReference>
<protein>
    <submittedName>
        <fullName evidence="10">TolC family protein</fullName>
    </submittedName>
</protein>
<keyword evidence="7" id="KW-0998">Cell outer membrane</keyword>
<evidence type="ECO:0000256" key="9">
    <source>
        <dbReference type="SAM" id="SignalP"/>
    </source>
</evidence>
<keyword evidence="6" id="KW-0472">Membrane</keyword>
<dbReference type="PANTHER" id="PTHR30026">
    <property type="entry name" value="OUTER MEMBRANE PROTEIN TOLC"/>
    <property type="match status" value="1"/>
</dbReference>
<dbReference type="EMBL" id="JAFREP010000026">
    <property type="protein sequence ID" value="MBO1321694.1"/>
    <property type="molecule type" value="Genomic_DNA"/>
</dbReference>
<evidence type="ECO:0000256" key="8">
    <source>
        <dbReference type="SAM" id="MobiDB-lite"/>
    </source>
</evidence>
<feature type="region of interest" description="Disordered" evidence="8">
    <location>
        <begin position="777"/>
        <end position="800"/>
    </location>
</feature>
<dbReference type="GO" id="GO:0015288">
    <property type="term" value="F:porin activity"/>
    <property type="evidence" value="ECO:0007669"/>
    <property type="project" value="TreeGrafter"/>
</dbReference>
<dbReference type="InterPro" id="IPR003423">
    <property type="entry name" value="OMP_efflux"/>
</dbReference>
<dbReference type="PANTHER" id="PTHR30026:SF20">
    <property type="entry name" value="OUTER MEMBRANE PROTEIN TOLC"/>
    <property type="match status" value="1"/>
</dbReference>
<keyword evidence="11" id="KW-1185">Reference proteome</keyword>
<evidence type="ECO:0000313" key="10">
    <source>
        <dbReference type="EMBL" id="MBO1321694.1"/>
    </source>
</evidence>
<evidence type="ECO:0000256" key="2">
    <source>
        <dbReference type="ARBA" id="ARBA00007613"/>
    </source>
</evidence>